<dbReference type="PANTHER" id="PTHR11347">
    <property type="entry name" value="CYCLIC NUCLEOTIDE PHOSPHODIESTERASE"/>
    <property type="match status" value="1"/>
</dbReference>
<comment type="similarity">
    <text evidence="1 8">Belongs to the cyclic nucleotide phosphodiesterase family.</text>
</comment>
<evidence type="ECO:0000313" key="11">
    <source>
        <dbReference type="Proteomes" id="UP000694843"/>
    </source>
</evidence>
<feature type="region of interest" description="Disordered" evidence="9">
    <location>
        <begin position="1"/>
        <end position="45"/>
    </location>
</feature>
<dbReference type="SMART" id="SM00065">
    <property type="entry name" value="GAF"/>
    <property type="match status" value="2"/>
</dbReference>
<evidence type="ECO:0000256" key="5">
    <source>
        <dbReference type="PIRSR" id="PIRSR623088-1"/>
    </source>
</evidence>
<dbReference type="GeneID" id="108679525"/>
<feature type="binding site" evidence="6">
    <location>
        <position position="838"/>
    </location>
    <ligand>
        <name>AMP</name>
        <dbReference type="ChEBI" id="CHEBI:456215"/>
    </ligand>
</feature>
<dbReference type="EC" id="3.1.4.-" evidence="8"/>
<evidence type="ECO:0000256" key="9">
    <source>
        <dbReference type="SAM" id="MobiDB-lite"/>
    </source>
</evidence>
<dbReference type="FunFam" id="3.30.450.40:FF:000031">
    <property type="entry name" value="Phosphodiesterase"/>
    <property type="match status" value="1"/>
</dbReference>
<dbReference type="PROSITE" id="PS00126">
    <property type="entry name" value="PDEASE_I_1"/>
    <property type="match status" value="1"/>
</dbReference>
<dbReference type="RefSeq" id="XP_047741541.1">
    <property type="nucleotide sequence ID" value="XM_047885585.1"/>
</dbReference>
<feature type="region of interest" description="Disordered" evidence="9">
    <location>
        <begin position="144"/>
        <end position="185"/>
    </location>
</feature>
<dbReference type="SUPFAM" id="SSF109604">
    <property type="entry name" value="HD-domain/PDEase-like"/>
    <property type="match status" value="1"/>
</dbReference>
<evidence type="ECO:0000313" key="12">
    <source>
        <dbReference type="RefSeq" id="XP_047741539.1"/>
    </source>
</evidence>
<dbReference type="Proteomes" id="UP000694843">
    <property type="component" value="Unplaced"/>
</dbReference>
<dbReference type="FunFam" id="1.10.1300.10:FF:000003">
    <property type="entry name" value="Phosphodiesterase"/>
    <property type="match status" value="1"/>
</dbReference>
<evidence type="ECO:0000256" key="7">
    <source>
        <dbReference type="PIRSR" id="PIRSR623088-3"/>
    </source>
</evidence>
<feature type="binding site" evidence="7">
    <location>
        <position position="838"/>
    </location>
    <ligand>
        <name>Zn(2+)</name>
        <dbReference type="ChEBI" id="CHEBI:29105"/>
        <label>2</label>
    </ligand>
</feature>
<dbReference type="InterPro" id="IPR002073">
    <property type="entry name" value="PDEase_catalytic_dom"/>
</dbReference>
<dbReference type="InterPro" id="IPR003607">
    <property type="entry name" value="HD/PDEase_dom"/>
</dbReference>
<dbReference type="RefSeq" id="XP_047741539.1">
    <property type="nucleotide sequence ID" value="XM_047885583.1"/>
</dbReference>
<feature type="active site" description="Proton donor" evidence="5">
    <location>
        <position position="797"/>
    </location>
</feature>
<feature type="binding site" evidence="7">
    <location>
        <position position="948"/>
    </location>
    <ligand>
        <name>Zn(2+)</name>
        <dbReference type="ChEBI" id="CHEBI:29105"/>
        <label>1</label>
    </ligand>
</feature>
<dbReference type="OrthoDB" id="74705at2759"/>
<dbReference type="InterPro" id="IPR029016">
    <property type="entry name" value="GAF-like_dom_sf"/>
</dbReference>
<dbReference type="SMART" id="SM00471">
    <property type="entry name" value="HDc"/>
    <property type="match status" value="1"/>
</dbReference>
<proteinExistence type="inferred from homology"/>
<protein>
    <recommendedName>
        <fullName evidence="8">Phosphodiesterase</fullName>
        <ecNumber evidence="8">3.1.4.-</ecNumber>
    </recommendedName>
</protein>
<dbReference type="GO" id="GO:0007165">
    <property type="term" value="P:signal transduction"/>
    <property type="evidence" value="ECO:0007669"/>
    <property type="project" value="InterPro"/>
</dbReference>
<evidence type="ECO:0000259" key="10">
    <source>
        <dbReference type="PROSITE" id="PS51845"/>
    </source>
</evidence>
<dbReference type="Gene3D" id="3.30.450.40">
    <property type="match status" value="2"/>
</dbReference>
<dbReference type="PROSITE" id="PS51845">
    <property type="entry name" value="PDEASE_I_2"/>
    <property type="match status" value="1"/>
</dbReference>
<dbReference type="InterPro" id="IPR036971">
    <property type="entry name" value="PDEase_catalytic_dom_sf"/>
</dbReference>
<dbReference type="AlphaFoldDB" id="A0A979FWB2"/>
<keyword evidence="11" id="KW-1185">Reference proteome</keyword>
<dbReference type="InterPro" id="IPR023088">
    <property type="entry name" value="PDEase"/>
</dbReference>
<dbReference type="FunFam" id="3.30.450.40:FF:000032">
    <property type="entry name" value="Phosphodiesterase"/>
    <property type="match status" value="1"/>
</dbReference>
<feature type="compositionally biased region" description="Polar residues" evidence="9">
    <location>
        <begin position="1"/>
        <end position="18"/>
    </location>
</feature>
<comment type="cofactor">
    <cofactor evidence="8">
        <name>a divalent metal cation</name>
        <dbReference type="ChEBI" id="CHEBI:60240"/>
    </cofactor>
    <text evidence="8">Binds 2 divalent metal cations per subunit. Site 1 may preferentially bind zinc ions, while site 2 has a preference for magnesium and/or manganese ions.</text>
</comment>
<feature type="binding site" evidence="6">
    <location>
        <begin position="797"/>
        <end position="801"/>
    </location>
    <ligand>
        <name>AMP</name>
        <dbReference type="ChEBI" id="CHEBI:456215"/>
    </ligand>
</feature>
<feature type="binding site" evidence="6">
    <location>
        <position position="1001"/>
    </location>
    <ligand>
        <name>AMP</name>
        <dbReference type="ChEBI" id="CHEBI:456215"/>
    </ligand>
</feature>
<dbReference type="Gene3D" id="1.10.1300.10">
    <property type="entry name" value="3'5'-cyclic nucleotide phosphodiesterase, catalytic domain"/>
    <property type="match status" value="1"/>
</dbReference>
<keyword evidence="3 7" id="KW-0479">Metal-binding</keyword>
<feature type="binding site" evidence="6">
    <location>
        <position position="948"/>
    </location>
    <ligand>
        <name>AMP</name>
        <dbReference type="ChEBI" id="CHEBI:456215"/>
    </ligand>
</feature>
<keyword evidence="4 8" id="KW-0378">Hydrolase</keyword>
<accession>A0A979FWB2</accession>
<dbReference type="Pfam" id="PF01590">
    <property type="entry name" value="GAF"/>
    <property type="match status" value="2"/>
</dbReference>
<evidence type="ECO:0000256" key="3">
    <source>
        <dbReference type="ARBA" id="ARBA00022723"/>
    </source>
</evidence>
<feature type="binding site" evidence="7">
    <location>
        <position position="837"/>
    </location>
    <ligand>
        <name>Zn(2+)</name>
        <dbReference type="ChEBI" id="CHEBI:29105"/>
        <label>1</label>
    </ligand>
</feature>
<dbReference type="GO" id="GO:0046872">
    <property type="term" value="F:metal ion binding"/>
    <property type="evidence" value="ECO:0007669"/>
    <property type="project" value="UniProtKB-KW"/>
</dbReference>
<evidence type="ECO:0000313" key="13">
    <source>
        <dbReference type="RefSeq" id="XP_047741541.1"/>
    </source>
</evidence>
<evidence type="ECO:0000256" key="6">
    <source>
        <dbReference type="PIRSR" id="PIRSR623088-2"/>
    </source>
</evidence>
<dbReference type="Pfam" id="PF00233">
    <property type="entry name" value="PDEase_I"/>
    <property type="match status" value="1"/>
</dbReference>
<evidence type="ECO:0000256" key="1">
    <source>
        <dbReference type="ARBA" id="ARBA00007648"/>
    </source>
</evidence>
<dbReference type="GO" id="GO:0047555">
    <property type="term" value="F:3',5'-cyclic-GMP phosphodiesterase activity"/>
    <property type="evidence" value="ECO:0007669"/>
    <property type="project" value="UniProtKB-ARBA"/>
</dbReference>
<feature type="binding site" evidence="7">
    <location>
        <position position="838"/>
    </location>
    <ligand>
        <name>Zn(2+)</name>
        <dbReference type="ChEBI" id="CHEBI:29105"/>
        <label>1</label>
    </ligand>
</feature>
<feature type="binding site" evidence="7">
    <location>
        <position position="801"/>
    </location>
    <ligand>
        <name>Zn(2+)</name>
        <dbReference type="ChEBI" id="CHEBI:29105"/>
        <label>1</label>
    </ligand>
</feature>
<feature type="region of interest" description="Disordered" evidence="9">
    <location>
        <begin position="258"/>
        <end position="289"/>
    </location>
</feature>
<feature type="compositionally biased region" description="Low complexity" evidence="9">
    <location>
        <begin position="258"/>
        <end position="285"/>
    </location>
</feature>
<dbReference type="SUPFAM" id="SSF55781">
    <property type="entry name" value="GAF domain-like"/>
    <property type="match status" value="2"/>
</dbReference>
<name>A0A979FWB2_HYAAZ</name>
<evidence type="ECO:0000256" key="2">
    <source>
        <dbReference type="ARBA" id="ARBA00022535"/>
    </source>
</evidence>
<dbReference type="InterPro" id="IPR023174">
    <property type="entry name" value="PDEase_CS"/>
</dbReference>
<evidence type="ECO:0000256" key="4">
    <source>
        <dbReference type="ARBA" id="ARBA00022801"/>
    </source>
</evidence>
<dbReference type="PRINTS" id="PR00387">
    <property type="entry name" value="PDIESTERASE1"/>
</dbReference>
<dbReference type="OMA" id="PIWLPLA"/>
<reference evidence="12 13" key="1">
    <citation type="submission" date="2025-04" db="UniProtKB">
        <authorList>
            <consortium name="RefSeq"/>
        </authorList>
    </citation>
    <scope>IDENTIFICATION</scope>
    <source>
        <tissue evidence="12 13">Whole organism</tissue>
    </source>
</reference>
<organism evidence="11 13">
    <name type="scientific">Hyalella azteca</name>
    <name type="common">Amphipod</name>
    <dbReference type="NCBI Taxonomy" id="294128"/>
    <lineage>
        <taxon>Eukaryota</taxon>
        <taxon>Metazoa</taxon>
        <taxon>Ecdysozoa</taxon>
        <taxon>Arthropoda</taxon>
        <taxon>Crustacea</taxon>
        <taxon>Multicrustacea</taxon>
        <taxon>Malacostraca</taxon>
        <taxon>Eumalacostraca</taxon>
        <taxon>Peracarida</taxon>
        <taxon>Amphipoda</taxon>
        <taxon>Senticaudata</taxon>
        <taxon>Talitrida</taxon>
        <taxon>Talitroidea</taxon>
        <taxon>Hyalellidae</taxon>
        <taxon>Hyalella</taxon>
    </lineage>
</organism>
<keyword evidence="2" id="KW-0140">cGMP</keyword>
<feature type="compositionally biased region" description="Basic and acidic residues" evidence="9">
    <location>
        <begin position="175"/>
        <end position="185"/>
    </location>
</feature>
<sequence length="1057" mass="119489">MGQTSSLANVSSRFSTPEQRPRVPKPGHLTLTTHGSRFLYPDDDRSHYRPTLQATHMPRSCDQALRLRCNVGSPDYRQYSLEYEDVTEVVQGSDDLSTRFRWHYWRTQAWRPRNSPEQTVQLHSPICCLGVCCCCKGWKGQHGDGKGATDDSGGPGDDRSNSSPEVPLPAGGGERNTRAPHETRRRDAVSFHFAGAVSPGVGARQPPSPCDPEYTKIEAWLDEHPDFAQDYFIRKASRHMVDSWLVSHALPQHIAQALSSSEGAAPPASDGAAAAAQGSKASSGATTPVRKISAHEFEKGGLVKPIVTTIDGTPTFLSPSPHDHHLALMHKVRRKSRPELKGLDERELIFMLVKDIFNELDIRSLCHKILQNVSILTRADRCSLFLVQGEKDSPNRCLVSTLFDVSPDSTVEEMHEKEEIRIPWGSGIIGYVGETGAMLNIPDAYQDARFNHDVDAMTGYKTRSLLCMPIIDSSYEVIGVAQVINKKDGSCFTHADEKVFESYLQFCGISIKNAQLYERSQLEVKRNQVLLDLARIIFEEQSTIEQMVYRIMIHMQSLLQCVRVQILLTDERHSFSRVFDLEVNDMEAEDAETRTSPYEWRFPINIGITGLVANTGQTINIPDAYADERFDQETDKGTNFRHRSILCQAIRNTSGKILGVVQLINKFDNLAFTKNDENFLEAFAIFCGMGLHNTHMYEKAMTAIAKQNVTLDVLSYHATASKELALELKACKVPPASVLRLHDFKFDDFSLDDDGTLKACLRMFTDLDLIQRFHIDELVLCRWLLSVKKNYRDVTYHNWRHAFNVAQMMFVILTKTKWWKVLGEMECVALIIACLCHDLDHRGTNNSFQIRASSPLAQLYSTSTMEHHHFDQSLMILNTSGNRILSQCTSEEFSRIVAVLEEAILATDLAVYFKKRPEFFKLVSSGEYDWCKEEHRSQLRAMTMTACDIAAITKPWEVQKKVAELVANEFFEQGDIEKEKLKITPIDMMNRDKRDKLPAMQVNFIDTICLPVYENLAEVSSDLQPLLDGVKANRARWEALAAESCPENNNSLPQHRQ</sequence>
<evidence type="ECO:0000256" key="8">
    <source>
        <dbReference type="RuleBase" id="RU363067"/>
    </source>
</evidence>
<gene>
    <name evidence="12 13" type="primary">LOC108679525</name>
</gene>
<dbReference type="GO" id="GO:0046068">
    <property type="term" value="P:cGMP metabolic process"/>
    <property type="evidence" value="ECO:0007669"/>
    <property type="project" value="UniProtKB-ARBA"/>
</dbReference>
<feature type="domain" description="PDEase" evidence="10">
    <location>
        <begin position="721"/>
        <end position="1044"/>
    </location>
</feature>
<dbReference type="InterPro" id="IPR003018">
    <property type="entry name" value="GAF"/>
</dbReference>
<dbReference type="CDD" id="cd00077">
    <property type="entry name" value="HDc"/>
    <property type="match status" value="1"/>
</dbReference>